<evidence type="ECO:0000256" key="3">
    <source>
        <dbReference type="ARBA" id="ARBA00022603"/>
    </source>
</evidence>
<dbReference type="InterPro" id="IPR058679">
    <property type="entry name" value="RlmG_N"/>
</dbReference>
<dbReference type="PIRSF" id="PIRSF037565">
    <property type="entry name" value="RRNA_m2G_Mtase_RsmD_prd"/>
    <property type="match status" value="1"/>
</dbReference>
<dbReference type="GO" id="GO:0008168">
    <property type="term" value="F:methyltransferase activity"/>
    <property type="evidence" value="ECO:0007669"/>
    <property type="project" value="UniProtKB-KW"/>
</dbReference>
<name>A0ABT3ST45_9GAMM</name>
<dbReference type="PANTHER" id="PTHR47816:SF5">
    <property type="entry name" value="RIBOSOMAL RNA LARGE SUBUNIT METHYLTRANSFERASE G"/>
    <property type="match status" value="1"/>
</dbReference>
<keyword evidence="5" id="KW-0949">S-adenosyl-L-methionine</keyword>
<dbReference type="InterPro" id="IPR007848">
    <property type="entry name" value="Small_mtfrase_dom"/>
</dbReference>
<reference evidence="8" key="1">
    <citation type="submission" date="2019-02" db="EMBL/GenBank/DDBJ databases">
        <authorList>
            <person name="Li S.-H."/>
        </authorList>
    </citation>
    <scope>NUCLEOTIDE SEQUENCE</scope>
    <source>
        <strain evidence="8">IMCC8485</strain>
    </source>
</reference>
<dbReference type="RefSeq" id="WP_279252102.1">
    <property type="nucleotide sequence ID" value="NZ_SHNP01000002.1"/>
</dbReference>
<evidence type="ECO:0000256" key="1">
    <source>
        <dbReference type="ARBA" id="ARBA00022490"/>
    </source>
</evidence>
<evidence type="ECO:0000259" key="7">
    <source>
        <dbReference type="Pfam" id="PF26049"/>
    </source>
</evidence>
<accession>A0ABT3ST45</accession>
<dbReference type="GO" id="GO:0032259">
    <property type="term" value="P:methylation"/>
    <property type="evidence" value="ECO:0007669"/>
    <property type="project" value="UniProtKB-KW"/>
</dbReference>
<dbReference type="InterPro" id="IPR046977">
    <property type="entry name" value="RsmC/RlmG"/>
</dbReference>
<keyword evidence="3 8" id="KW-0489">Methyltransferase</keyword>
<comment type="caution">
    <text evidence="8">The sequence shown here is derived from an EMBL/GenBank/DDBJ whole genome shotgun (WGS) entry which is preliminary data.</text>
</comment>
<gene>
    <name evidence="8" type="ORF">EYC87_06060</name>
</gene>
<dbReference type="Pfam" id="PF26049">
    <property type="entry name" value="RLMG_N"/>
    <property type="match status" value="1"/>
</dbReference>
<dbReference type="SUPFAM" id="SSF53335">
    <property type="entry name" value="S-adenosyl-L-methionine-dependent methyltransferases"/>
    <property type="match status" value="1"/>
</dbReference>
<keyword evidence="2" id="KW-0698">rRNA processing</keyword>
<evidence type="ECO:0000256" key="4">
    <source>
        <dbReference type="ARBA" id="ARBA00022679"/>
    </source>
</evidence>
<evidence type="ECO:0000313" key="8">
    <source>
        <dbReference type="EMBL" id="MCX2973150.1"/>
    </source>
</evidence>
<sequence length="371" mass="40276">MVAPALTRLNCPQGEFELQRYPSRNREPLRAWCAADVLLLEATKASSVNTLVVNDDHGALSLPLSASAMWTDSALAAEALAQNSSLNDLPSPKVIWSTQLPRLPVDRIVLRIPKQLPYFEFQLAQLATVMPAGTQLLCAGMDKHLSPHTAALMEQQLGPVERHRGRQKARLFSATLPGEAKGPAPSEASYHCDLIDQKLTGLANVFSREKLDPGSRLMLETLRRAEPVASVADLACGNGLLGIAALHFNLASSVLFADESAMAIASARANAARAARHDSEAAFHLGDGLQGIERKFDLIVCNPPFHLGHTVDDFAGRRLLQQAAHSLLPGGSLLLVANRHLDYAPSLQRLFKHAEVMAQNAKFVVWRARHS</sequence>
<evidence type="ECO:0000256" key="2">
    <source>
        <dbReference type="ARBA" id="ARBA00022552"/>
    </source>
</evidence>
<dbReference type="InterPro" id="IPR029063">
    <property type="entry name" value="SAM-dependent_MTases_sf"/>
</dbReference>
<keyword evidence="4" id="KW-0808">Transferase</keyword>
<dbReference type="EMBL" id="SHNP01000002">
    <property type="protein sequence ID" value="MCX2973150.1"/>
    <property type="molecule type" value="Genomic_DNA"/>
</dbReference>
<proteinExistence type="predicted"/>
<evidence type="ECO:0000256" key="5">
    <source>
        <dbReference type="ARBA" id="ARBA00022691"/>
    </source>
</evidence>
<dbReference type="InterPro" id="IPR002052">
    <property type="entry name" value="DNA_methylase_N6_adenine_CS"/>
</dbReference>
<organism evidence="8 9">
    <name type="scientific">Candidatus Seongchinamella marina</name>
    <dbReference type="NCBI Taxonomy" id="2518990"/>
    <lineage>
        <taxon>Bacteria</taxon>
        <taxon>Pseudomonadati</taxon>
        <taxon>Pseudomonadota</taxon>
        <taxon>Gammaproteobacteria</taxon>
        <taxon>Cellvibrionales</taxon>
        <taxon>Halieaceae</taxon>
        <taxon>Seongchinamella</taxon>
    </lineage>
</organism>
<dbReference type="Proteomes" id="UP001143307">
    <property type="component" value="Unassembled WGS sequence"/>
</dbReference>
<dbReference type="InterPro" id="IPR017237">
    <property type="entry name" value="RLMG"/>
</dbReference>
<feature type="domain" description="RlmG N-terminal" evidence="7">
    <location>
        <begin position="7"/>
        <end position="175"/>
    </location>
</feature>
<keyword evidence="1" id="KW-0963">Cytoplasm</keyword>
<dbReference type="PROSITE" id="PS00092">
    <property type="entry name" value="N6_MTASE"/>
    <property type="match status" value="1"/>
</dbReference>
<dbReference type="CDD" id="cd02440">
    <property type="entry name" value="AdoMet_MTases"/>
    <property type="match status" value="1"/>
</dbReference>
<keyword evidence="9" id="KW-1185">Reference proteome</keyword>
<dbReference type="Gene3D" id="3.40.50.150">
    <property type="entry name" value="Vaccinia Virus protein VP39"/>
    <property type="match status" value="2"/>
</dbReference>
<protein>
    <submittedName>
        <fullName evidence="8">Class I SAM-dependent methyltransferase</fullName>
    </submittedName>
</protein>
<evidence type="ECO:0000259" key="6">
    <source>
        <dbReference type="Pfam" id="PF05175"/>
    </source>
</evidence>
<evidence type="ECO:0000313" key="9">
    <source>
        <dbReference type="Proteomes" id="UP001143307"/>
    </source>
</evidence>
<dbReference type="PANTHER" id="PTHR47816">
    <property type="entry name" value="RIBOSOMAL RNA SMALL SUBUNIT METHYLTRANSFERASE C"/>
    <property type="match status" value="1"/>
</dbReference>
<feature type="domain" description="Methyltransferase small" evidence="6">
    <location>
        <begin position="199"/>
        <end position="366"/>
    </location>
</feature>
<dbReference type="Pfam" id="PF05175">
    <property type="entry name" value="MTS"/>
    <property type="match status" value="1"/>
</dbReference>